<evidence type="ECO:0000256" key="12">
    <source>
        <dbReference type="ARBA" id="ARBA00023242"/>
    </source>
</evidence>
<keyword evidence="11" id="KW-0234">DNA repair</keyword>
<dbReference type="InterPro" id="IPR047521">
    <property type="entry name" value="XPF_nuclease_EME1_ascomycetes"/>
</dbReference>
<feature type="compositionally biased region" description="Basic and acidic residues" evidence="14">
    <location>
        <begin position="380"/>
        <end position="410"/>
    </location>
</feature>
<keyword evidence="12" id="KW-0539">Nucleus</keyword>
<evidence type="ECO:0000256" key="3">
    <source>
        <dbReference type="ARBA" id="ARBA00005313"/>
    </source>
</evidence>
<dbReference type="Pfam" id="PF02732">
    <property type="entry name" value="ERCC4"/>
    <property type="match status" value="1"/>
</dbReference>
<dbReference type="Gene3D" id="1.10.150.670">
    <property type="entry name" value="Crossover junction endonuclease EME1, DNA-binding domain"/>
    <property type="match status" value="1"/>
</dbReference>
<feature type="compositionally biased region" description="Polar residues" evidence="14">
    <location>
        <begin position="219"/>
        <end position="230"/>
    </location>
</feature>
<dbReference type="EMBL" id="CP086365">
    <property type="protein sequence ID" value="UNI24534.1"/>
    <property type="molecule type" value="Genomic_DNA"/>
</dbReference>
<keyword evidence="5" id="KW-0479">Metal-binding</keyword>
<dbReference type="InterPro" id="IPR042530">
    <property type="entry name" value="EME1/EME2_C"/>
</dbReference>
<evidence type="ECO:0000256" key="10">
    <source>
        <dbReference type="ARBA" id="ARBA00023172"/>
    </source>
</evidence>
<evidence type="ECO:0000259" key="15">
    <source>
        <dbReference type="SMART" id="SM00891"/>
    </source>
</evidence>
<evidence type="ECO:0000256" key="7">
    <source>
        <dbReference type="ARBA" id="ARBA00022763"/>
    </source>
</evidence>
<keyword evidence="4" id="KW-0540">Nuclease</keyword>
<dbReference type="GO" id="GO:0046872">
    <property type="term" value="F:metal ion binding"/>
    <property type="evidence" value="ECO:0007669"/>
    <property type="project" value="UniProtKB-KW"/>
</dbReference>
<gene>
    <name evidence="16" type="ORF">JDV02_010270</name>
</gene>
<name>A0A9Q8QNM3_9HYPO</name>
<organism evidence="16 17">
    <name type="scientific">Purpureocillium takamizusanense</name>
    <dbReference type="NCBI Taxonomy" id="2060973"/>
    <lineage>
        <taxon>Eukaryota</taxon>
        <taxon>Fungi</taxon>
        <taxon>Dikarya</taxon>
        <taxon>Ascomycota</taxon>
        <taxon>Pezizomycotina</taxon>
        <taxon>Sordariomycetes</taxon>
        <taxon>Hypocreomycetidae</taxon>
        <taxon>Hypocreales</taxon>
        <taxon>Ophiocordycipitaceae</taxon>
        <taxon>Purpureocillium</taxon>
    </lineage>
</organism>
<dbReference type="PANTHER" id="PTHR21077">
    <property type="entry name" value="EME1 PROTEIN"/>
    <property type="match status" value="1"/>
</dbReference>
<dbReference type="GO" id="GO:0031297">
    <property type="term" value="P:replication fork processing"/>
    <property type="evidence" value="ECO:0007669"/>
    <property type="project" value="TreeGrafter"/>
</dbReference>
<comment type="subcellular location">
    <subcellularLocation>
        <location evidence="2">Nucleus</location>
    </subcellularLocation>
</comment>
<keyword evidence="7" id="KW-0227">DNA damage</keyword>
<evidence type="ECO:0000256" key="1">
    <source>
        <dbReference type="ARBA" id="ARBA00001946"/>
    </source>
</evidence>
<dbReference type="SMART" id="SM00891">
    <property type="entry name" value="ERCC4"/>
    <property type="match status" value="1"/>
</dbReference>
<evidence type="ECO:0000256" key="8">
    <source>
        <dbReference type="ARBA" id="ARBA00022801"/>
    </source>
</evidence>
<dbReference type="GO" id="GO:0031573">
    <property type="term" value="P:mitotic intra-S DNA damage checkpoint signaling"/>
    <property type="evidence" value="ECO:0007669"/>
    <property type="project" value="TreeGrafter"/>
</dbReference>
<feature type="region of interest" description="Disordered" evidence="14">
    <location>
        <begin position="1"/>
        <end position="55"/>
    </location>
</feature>
<evidence type="ECO:0000256" key="14">
    <source>
        <dbReference type="SAM" id="MobiDB-lite"/>
    </source>
</evidence>
<feature type="region of interest" description="Disordered" evidence="14">
    <location>
        <begin position="193"/>
        <end position="410"/>
    </location>
</feature>
<evidence type="ECO:0000313" key="17">
    <source>
        <dbReference type="Proteomes" id="UP000829364"/>
    </source>
</evidence>
<feature type="region of interest" description="Disordered" evidence="14">
    <location>
        <begin position="91"/>
        <end position="169"/>
    </location>
</feature>
<keyword evidence="13" id="KW-0469">Meiosis</keyword>
<dbReference type="Proteomes" id="UP000829364">
    <property type="component" value="Chromosome 12"/>
</dbReference>
<keyword evidence="8" id="KW-0378">Hydrolase</keyword>
<protein>
    <recommendedName>
        <fullName evidence="15">ERCC4 domain-containing protein</fullName>
    </recommendedName>
</protein>
<dbReference type="PANTHER" id="PTHR21077:SF5">
    <property type="entry name" value="CROSSOVER JUNCTION ENDONUCLEASE MMS4"/>
    <property type="match status" value="1"/>
</dbReference>
<evidence type="ECO:0000256" key="4">
    <source>
        <dbReference type="ARBA" id="ARBA00022722"/>
    </source>
</evidence>
<evidence type="ECO:0000313" key="16">
    <source>
        <dbReference type="EMBL" id="UNI24534.1"/>
    </source>
</evidence>
<accession>A0A9Q8QNM3</accession>
<dbReference type="GeneID" id="72072214"/>
<dbReference type="Gene3D" id="3.40.50.10130">
    <property type="match status" value="1"/>
</dbReference>
<feature type="compositionally biased region" description="Low complexity" evidence="14">
    <location>
        <begin position="17"/>
        <end position="28"/>
    </location>
</feature>
<keyword evidence="10" id="KW-0233">DNA recombination</keyword>
<feature type="region of interest" description="Disordered" evidence="14">
    <location>
        <begin position="566"/>
        <end position="594"/>
    </location>
</feature>
<keyword evidence="17" id="KW-1185">Reference proteome</keyword>
<keyword evidence="6" id="KW-0255">Endonuclease</keyword>
<feature type="compositionally biased region" description="Basic residues" evidence="14">
    <location>
        <begin position="35"/>
        <end position="44"/>
    </location>
</feature>
<dbReference type="KEGG" id="ptkz:JDV02_010270"/>
<dbReference type="InterPro" id="IPR006166">
    <property type="entry name" value="ERCC4_domain"/>
</dbReference>
<dbReference type="OrthoDB" id="343092at2759"/>
<dbReference type="GO" id="GO:0008821">
    <property type="term" value="F:crossover junction DNA endonuclease activity"/>
    <property type="evidence" value="ECO:0007669"/>
    <property type="project" value="TreeGrafter"/>
</dbReference>
<dbReference type="RefSeq" id="XP_047848015.1">
    <property type="nucleotide sequence ID" value="XM_047992002.1"/>
</dbReference>
<evidence type="ECO:0000256" key="6">
    <source>
        <dbReference type="ARBA" id="ARBA00022759"/>
    </source>
</evidence>
<evidence type="ECO:0000256" key="9">
    <source>
        <dbReference type="ARBA" id="ARBA00022842"/>
    </source>
</evidence>
<dbReference type="GO" id="GO:0005634">
    <property type="term" value="C:nucleus"/>
    <property type="evidence" value="ECO:0007669"/>
    <property type="project" value="UniProtKB-SubCell"/>
</dbReference>
<feature type="compositionally biased region" description="Polar residues" evidence="14">
    <location>
        <begin position="275"/>
        <end position="288"/>
    </location>
</feature>
<dbReference type="GO" id="GO:0006302">
    <property type="term" value="P:double-strand break repair"/>
    <property type="evidence" value="ECO:0007669"/>
    <property type="project" value="TreeGrafter"/>
</dbReference>
<dbReference type="FunFam" id="1.10.150.670:FF:000004">
    <property type="entry name" value="Crossover junction endonuclease EME1"/>
    <property type="match status" value="1"/>
</dbReference>
<feature type="compositionally biased region" description="Low complexity" evidence="14">
    <location>
        <begin position="291"/>
        <end position="302"/>
    </location>
</feature>
<feature type="domain" description="ERCC4" evidence="15">
    <location>
        <begin position="434"/>
        <end position="714"/>
    </location>
</feature>
<dbReference type="GO" id="GO:0048476">
    <property type="term" value="C:Holliday junction resolvase complex"/>
    <property type="evidence" value="ECO:0007669"/>
    <property type="project" value="InterPro"/>
</dbReference>
<comment type="similarity">
    <text evidence="3">Belongs to the EME1/MMS4 family.</text>
</comment>
<evidence type="ECO:0000256" key="13">
    <source>
        <dbReference type="ARBA" id="ARBA00023254"/>
    </source>
</evidence>
<feature type="compositionally biased region" description="Basic residues" evidence="14">
    <location>
        <begin position="346"/>
        <end position="356"/>
    </location>
</feature>
<comment type="cofactor">
    <cofactor evidence="1">
        <name>Mg(2+)</name>
        <dbReference type="ChEBI" id="CHEBI:18420"/>
    </cofactor>
</comment>
<evidence type="ECO:0000256" key="5">
    <source>
        <dbReference type="ARBA" id="ARBA00022723"/>
    </source>
</evidence>
<keyword evidence="9" id="KW-0460">Magnesium</keyword>
<dbReference type="GO" id="GO:0000712">
    <property type="term" value="P:resolution of meiotic recombination intermediates"/>
    <property type="evidence" value="ECO:0007669"/>
    <property type="project" value="TreeGrafter"/>
</dbReference>
<evidence type="ECO:0000256" key="11">
    <source>
        <dbReference type="ARBA" id="ARBA00023204"/>
    </source>
</evidence>
<dbReference type="GO" id="GO:0003677">
    <property type="term" value="F:DNA binding"/>
    <property type="evidence" value="ECO:0007669"/>
    <property type="project" value="InterPro"/>
</dbReference>
<evidence type="ECO:0000256" key="2">
    <source>
        <dbReference type="ARBA" id="ARBA00004123"/>
    </source>
</evidence>
<reference evidence="16" key="1">
    <citation type="submission" date="2021-11" db="EMBL/GenBank/DDBJ databases">
        <title>Purpureocillium_takamizusanense_genome.</title>
        <authorList>
            <person name="Nguyen N.-H."/>
        </authorList>
    </citation>
    <scope>NUCLEOTIDE SEQUENCE</scope>
    <source>
        <strain evidence="16">PT3</strain>
    </source>
</reference>
<dbReference type="InterPro" id="IPR033310">
    <property type="entry name" value="Mms4/EME1/EME2"/>
</dbReference>
<sequence>MAPDVIDLVSSSPPPTSRAAAAAAPSQARNDKSHPQRHVGSHKRPSTEARPPAASTAAATAAAAVSVTAVADLTGLSDFDCSDDDIDLLIAARPPPKRQRTASPSRRPAAQHVTAAMQAPSSRPPLIVGRAAAAQPARRELEPIEVSSSMEQPTPRPKQHGGSGAMSVLALPVVSSDPFASSPEPAAVLSTLGAGRQVSRAADLSPEVARSMSLDPFESSPTRNRPSPKQSAGAPRDSARARACVWPVPEEDIDPFESSPESGNALAATHESLSRAATQSPISLSLARTTAGPRSSRSGASRPNPPPRAFTRVLSETDVISIDDSDSNGSEGSELADIASIDITKRPLKPRSPLRRSRSDNIIGKSRLTNPAARHGAKPSIDKAAREAAKAAEKERKKRERERNKEAKAREKERAAALAEVNKLRTDKKVSTPEMIVDLPACLAPDHRVQVETLLEGLDVEFATWDSGDHPVIKWRRKVRSRFDEDLGRWEPIPAHVRDEKHVLTILNANEFVSLATRDALDGHVGNIRDKFPHHHILYLLQGMTPWMRKNRNLRNRQFTSGVRAAAVHAQQQQQQQGAILSSSSATTTAASSRGGRSTAAAAAYVSEDMVEDALLRLQVVHDVFIHHTAVPAETARWVAAFTQHISTIPYRRQRDHATAAAGFCMESGQVRTGKDASDTYVRMLQEIVRITAPIAYGVAAEFDSVTKLVHGLEAGGPDRLDKVHKSANRDGQLSDRTIGPAVSRRICKVFTGRDETSTDV</sequence>
<proteinExistence type="inferred from homology"/>
<dbReference type="CDD" id="cd20085">
    <property type="entry name" value="XPF_nuclease_Mms4"/>
    <property type="match status" value="1"/>
</dbReference>
<dbReference type="AlphaFoldDB" id="A0A9Q8QNM3"/>